<dbReference type="AlphaFoldDB" id="A0A1C7LR69"/>
<dbReference type="Proteomes" id="UP000092993">
    <property type="component" value="Unassembled WGS sequence"/>
</dbReference>
<evidence type="ECO:0000313" key="1">
    <source>
        <dbReference type="EMBL" id="OBZ66686.1"/>
    </source>
</evidence>
<evidence type="ECO:0000313" key="2">
    <source>
        <dbReference type="Proteomes" id="UP000092993"/>
    </source>
</evidence>
<reference evidence="1 2" key="1">
    <citation type="submission" date="2016-03" db="EMBL/GenBank/DDBJ databases">
        <title>Whole genome sequencing of Grifola frondosa 9006-11.</title>
        <authorList>
            <person name="Min B."/>
            <person name="Park H."/>
            <person name="Kim J.-G."/>
            <person name="Cho H."/>
            <person name="Oh Y.-L."/>
            <person name="Kong W.-S."/>
            <person name="Choi I.-G."/>
        </authorList>
    </citation>
    <scope>NUCLEOTIDE SEQUENCE [LARGE SCALE GENOMIC DNA]</scope>
    <source>
        <strain evidence="1 2">9006-11</strain>
    </source>
</reference>
<proteinExistence type="predicted"/>
<accession>A0A1C7LR69</accession>
<name>A0A1C7LR69_GRIFR</name>
<organism evidence="1 2">
    <name type="scientific">Grifola frondosa</name>
    <name type="common">Maitake</name>
    <name type="synonym">Polyporus frondosus</name>
    <dbReference type="NCBI Taxonomy" id="5627"/>
    <lineage>
        <taxon>Eukaryota</taxon>
        <taxon>Fungi</taxon>
        <taxon>Dikarya</taxon>
        <taxon>Basidiomycota</taxon>
        <taxon>Agaricomycotina</taxon>
        <taxon>Agaricomycetes</taxon>
        <taxon>Polyporales</taxon>
        <taxon>Grifolaceae</taxon>
        <taxon>Grifola</taxon>
    </lineage>
</organism>
<protein>
    <submittedName>
        <fullName evidence="1">Uncharacterized protein</fullName>
    </submittedName>
</protein>
<sequence length="88" mass="9774">MFLRRIPSRACSILRIAVPSTCVLGAARLLSSNPLVFPLRGWLANLNPKLDDYAKGTVKKFLIGIDYEPLRTPPNPHPRHQLVAEIAS</sequence>
<dbReference type="OrthoDB" id="3261349at2759"/>
<comment type="caution">
    <text evidence="1">The sequence shown here is derived from an EMBL/GenBank/DDBJ whole genome shotgun (WGS) entry which is preliminary data.</text>
</comment>
<gene>
    <name evidence="1" type="ORF">A0H81_13288</name>
</gene>
<keyword evidence="2" id="KW-1185">Reference proteome</keyword>
<dbReference type="EMBL" id="LUGG01000027">
    <property type="protein sequence ID" value="OBZ66686.1"/>
    <property type="molecule type" value="Genomic_DNA"/>
</dbReference>